<accession>A0A165QGW1</accession>
<evidence type="ECO:0000256" key="1">
    <source>
        <dbReference type="ARBA" id="ARBA00023125"/>
    </source>
</evidence>
<evidence type="ECO:0008006" key="4">
    <source>
        <dbReference type="Google" id="ProtNLM"/>
    </source>
</evidence>
<keyword evidence="3" id="KW-1185">Reference proteome</keyword>
<protein>
    <recommendedName>
        <fullName evidence="4">Core-binding (CB) domain-containing protein</fullName>
    </recommendedName>
</protein>
<dbReference type="InterPro" id="IPR010998">
    <property type="entry name" value="Integrase_recombinase_N"/>
</dbReference>
<sequence length="193" mass="21803">REPWTLERLISERAIALGSALAEGSHNSYSSALQSYLAFCKSHDRPVEPTEDTLSFYVVYMARHINPSSVQSYLSGICSQLEPYYPLIRQTRNSALVSRTLKGCKALYGKPVSRKAPLSVSDLEKVTSHYAGSDSHDDRLFVAQLLCGFFGLMRLGKLCWSDKKNLQDWRQVILRHTVSWFDNGFGFLLPGHK</sequence>
<dbReference type="OrthoDB" id="5598396at2759"/>
<keyword evidence="1" id="KW-0238">DNA-binding</keyword>
<dbReference type="Proteomes" id="UP000076761">
    <property type="component" value="Unassembled WGS sequence"/>
</dbReference>
<dbReference type="STRING" id="1314782.A0A165QGW1"/>
<dbReference type="EMBL" id="KV425596">
    <property type="protein sequence ID" value="KZT22418.1"/>
    <property type="molecule type" value="Genomic_DNA"/>
</dbReference>
<dbReference type="GO" id="GO:0003677">
    <property type="term" value="F:DNA binding"/>
    <property type="evidence" value="ECO:0007669"/>
    <property type="project" value="UniProtKB-KW"/>
</dbReference>
<evidence type="ECO:0000313" key="2">
    <source>
        <dbReference type="EMBL" id="KZT22418.1"/>
    </source>
</evidence>
<name>A0A165QGW1_9AGAM</name>
<dbReference type="InParanoid" id="A0A165QGW1"/>
<dbReference type="Gene3D" id="1.10.150.130">
    <property type="match status" value="1"/>
</dbReference>
<evidence type="ECO:0000313" key="3">
    <source>
        <dbReference type="Proteomes" id="UP000076761"/>
    </source>
</evidence>
<proteinExistence type="predicted"/>
<dbReference type="AlphaFoldDB" id="A0A165QGW1"/>
<feature type="non-terminal residue" evidence="2">
    <location>
        <position position="193"/>
    </location>
</feature>
<gene>
    <name evidence="2" type="ORF">NEOLEDRAFT_1036932</name>
</gene>
<organism evidence="2 3">
    <name type="scientific">Neolentinus lepideus HHB14362 ss-1</name>
    <dbReference type="NCBI Taxonomy" id="1314782"/>
    <lineage>
        <taxon>Eukaryota</taxon>
        <taxon>Fungi</taxon>
        <taxon>Dikarya</taxon>
        <taxon>Basidiomycota</taxon>
        <taxon>Agaricomycotina</taxon>
        <taxon>Agaricomycetes</taxon>
        <taxon>Gloeophyllales</taxon>
        <taxon>Gloeophyllaceae</taxon>
        <taxon>Neolentinus</taxon>
    </lineage>
</organism>
<dbReference type="SUPFAM" id="SSF47823">
    <property type="entry name" value="lambda integrase-like, N-terminal domain"/>
    <property type="match status" value="1"/>
</dbReference>
<reference evidence="2 3" key="1">
    <citation type="journal article" date="2016" name="Mol. Biol. Evol.">
        <title>Comparative Genomics of Early-Diverging Mushroom-Forming Fungi Provides Insights into the Origins of Lignocellulose Decay Capabilities.</title>
        <authorList>
            <person name="Nagy L.G."/>
            <person name="Riley R."/>
            <person name="Tritt A."/>
            <person name="Adam C."/>
            <person name="Daum C."/>
            <person name="Floudas D."/>
            <person name="Sun H."/>
            <person name="Yadav J.S."/>
            <person name="Pangilinan J."/>
            <person name="Larsson K.H."/>
            <person name="Matsuura K."/>
            <person name="Barry K."/>
            <person name="Labutti K."/>
            <person name="Kuo R."/>
            <person name="Ohm R.A."/>
            <person name="Bhattacharya S.S."/>
            <person name="Shirouzu T."/>
            <person name="Yoshinaga Y."/>
            <person name="Martin F.M."/>
            <person name="Grigoriev I.V."/>
            <person name="Hibbett D.S."/>
        </authorList>
    </citation>
    <scope>NUCLEOTIDE SEQUENCE [LARGE SCALE GENOMIC DNA]</scope>
    <source>
        <strain evidence="2 3">HHB14362 ss-1</strain>
    </source>
</reference>
<feature type="non-terminal residue" evidence="2">
    <location>
        <position position="1"/>
    </location>
</feature>